<protein>
    <submittedName>
        <fullName evidence="3">WYL domain-containing protein</fullName>
    </submittedName>
</protein>
<dbReference type="InterPro" id="IPR026881">
    <property type="entry name" value="WYL_dom"/>
</dbReference>
<dbReference type="KEGG" id="agi:FSB73_11695"/>
<evidence type="ECO:0000259" key="1">
    <source>
        <dbReference type="Pfam" id="PF13280"/>
    </source>
</evidence>
<dbReference type="InterPro" id="IPR051534">
    <property type="entry name" value="CBASS_pafABC_assoc_protein"/>
</dbReference>
<dbReference type="Pfam" id="PF25583">
    <property type="entry name" value="WCX"/>
    <property type="match status" value="1"/>
</dbReference>
<evidence type="ECO:0000313" key="3">
    <source>
        <dbReference type="EMBL" id="QEC72238.1"/>
    </source>
</evidence>
<dbReference type="AlphaFoldDB" id="A0A5B8VPQ4"/>
<evidence type="ECO:0000259" key="2">
    <source>
        <dbReference type="Pfam" id="PF25583"/>
    </source>
</evidence>
<name>A0A5B8VPQ4_9BACT</name>
<dbReference type="PANTHER" id="PTHR34580">
    <property type="match status" value="1"/>
</dbReference>
<dbReference type="EMBL" id="CP042434">
    <property type="protein sequence ID" value="QEC72238.1"/>
    <property type="molecule type" value="Genomic_DNA"/>
</dbReference>
<dbReference type="OrthoDB" id="43316at2"/>
<dbReference type="PANTHER" id="PTHR34580:SF9">
    <property type="entry name" value="SLL5097 PROTEIN"/>
    <property type="match status" value="1"/>
</dbReference>
<reference evidence="3 4" key="1">
    <citation type="journal article" date="2017" name="Int. J. Syst. Evol. Microbiol.">
        <title>Arachidicoccus ginsenosidivorans sp. nov., with ginsenoside-converting activity isolated from ginseng cultivating soil.</title>
        <authorList>
            <person name="Siddiqi M.Z."/>
            <person name="Aslam Z."/>
            <person name="Im W.T."/>
        </authorList>
    </citation>
    <scope>NUCLEOTIDE SEQUENCE [LARGE SCALE GENOMIC DNA]</scope>
    <source>
        <strain evidence="3 4">Gsoil 809</strain>
    </source>
</reference>
<organism evidence="3 4">
    <name type="scientific">Arachidicoccus ginsenosidivorans</name>
    <dbReference type="NCBI Taxonomy" id="496057"/>
    <lineage>
        <taxon>Bacteria</taxon>
        <taxon>Pseudomonadati</taxon>
        <taxon>Bacteroidota</taxon>
        <taxon>Chitinophagia</taxon>
        <taxon>Chitinophagales</taxon>
        <taxon>Chitinophagaceae</taxon>
        <taxon>Arachidicoccus</taxon>
    </lineage>
</organism>
<accession>A0A5B8VPQ4</accession>
<dbReference type="RefSeq" id="WP_146782216.1">
    <property type="nucleotide sequence ID" value="NZ_CP042434.1"/>
</dbReference>
<proteinExistence type="predicted"/>
<dbReference type="Pfam" id="PF13280">
    <property type="entry name" value="WYL"/>
    <property type="match status" value="1"/>
</dbReference>
<dbReference type="InterPro" id="IPR057727">
    <property type="entry name" value="WCX_dom"/>
</dbReference>
<dbReference type="Proteomes" id="UP000321291">
    <property type="component" value="Chromosome"/>
</dbReference>
<gene>
    <name evidence="3" type="ORF">FSB73_11695</name>
</gene>
<dbReference type="PROSITE" id="PS52050">
    <property type="entry name" value="WYL"/>
    <property type="match status" value="1"/>
</dbReference>
<feature type="domain" description="WCX" evidence="2">
    <location>
        <begin position="233"/>
        <end position="308"/>
    </location>
</feature>
<sequence>MSTKKNQSYNVITQLFRYKHSISSAEIQQKLADNDLPNSERTVQRLLSDLKNIGLDFEYNPQNRKFKFNPSDDDYQTKLIGLMVAADFMQSVAAFPTNTLQFIEFDDRVVAKGSTFLPDLFKAITTTKWIEVTYQRYENDHPKTHLVAPLFLKEFNYRWYLLAVIKTKGPGKTNMPLLFGIDRIVNLSLTDQSFNKIKLQKLSDYTAWTKGHIEKPMDLFDDVIGVRFTQAPVQEVILKFHPDQAPFIKSQPWHSTQKILVENEQEFTIEICVRPNDDLLTMILSQHGNVEVIEPKELRQSVIDMLQKSLDLYAPTKTTNKKNKR</sequence>
<feature type="domain" description="WYL" evidence="1">
    <location>
        <begin position="117"/>
        <end position="187"/>
    </location>
</feature>
<evidence type="ECO:0000313" key="4">
    <source>
        <dbReference type="Proteomes" id="UP000321291"/>
    </source>
</evidence>
<keyword evidence="4" id="KW-1185">Reference proteome</keyword>